<protein>
    <submittedName>
        <fullName evidence="1">Uncharacterized protein</fullName>
    </submittedName>
</protein>
<dbReference type="Proteomes" id="UP000191522">
    <property type="component" value="Unassembled WGS sequence"/>
</dbReference>
<dbReference type="AlphaFoldDB" id="A0A1V6PJU2"/>
<sequence>MVEEATCLFDQWLDSGELELVSRGQVKYLDFADYPHKAIGTLSLGRDYIVIIASVQMAIVAFVPTRASDVIAFEIGLDRKSHIQLMMEQITQHWDRGERLGYFDHLFVPAKAFVVGMLTNGQNPRPDQTTAIMNYLESLGLEPRLKFFDNPRAQNWCSRGTIIVTCPDDESEQAIVFIDGNLH</sequence>
<organism evidence="1 2">
    <name type="scientific">Penicillium decumbens</name>
    <dbReference type="NCBI Taxonomy" id="69771"/>
    <lineage>
        <taxon>Eukaryota</taxon>
        <taxon>Fungi</taxon>
        <taxon>Dikarya</taxon>
        <taxon>Ascomycota</taxon>
        <taxon>Pezizomycotina</taxon>
        <taxon>Eurotiomycetes</taxon>
        <taxon>Eurotiomycetidae</taxon>
        <taxon>Eurotiales</taxon>
        <taxon>Aspergillaceae</taxon>
        <taxon>Penicillium</taxon>
    </lineage>
</organism>
<evidence type="ECO:0000313" key="2">
    <source>
        <dbReference type="Proteomes" id="UP000191522"/>
    </source>
</evidence>
<accession>A0A1V6PJU2</accession>
<keyword evidence="2" id="KW-1185">Reference proteome</keyword>
<reference evidence="2" key="1">
    <citation type="journal article" date="2017" name="Nat. Microbiol.">
        <title>Global analysis of biosynthetic gene clusters reveals vast potential of secondary metabolite production in Penicillium species.</title>
        <authorList>
            <person name="Nielsen J.C."/>
            <person name="Grijseels S."/>
            <person name="Prigent S."/>
            <person name="Ji B."/>
            <person name="Dainat J."/>
            <person name="Nielsen K.F."/>
            <person name="Frisvad J.C."/>
            <person name="Workman M."/>
            <person name="Nielsen J."/>
        </authorList>
    </citation>
    <scope>NUCLEOTIDE SEQUENCE [LARGE SCALE GENOMIC DNA]</scope>
    <source>
        <strain evidence="2">IBT 11843</strain>
    </source>
</reference>
<comment type="caution">
    <text evidence="1">The sequence shown here is derived from an EMBL/GenBank/DDBJ whole genome shotgun (WGS) entry which is preliminary data.</text>
</comment>
<name>A0A1V6PJU2_PENDC</name>
<proteinExistence type="predicted"/>
<evidence type="ECO:0000313" key="1">
    <source>
        <dbReference type="EMBL" id="OQD77251.1"/>
    </source>
</evidence>
<dbReference type="EMBL" id="MDYL01000003">
    <property type="protein sequence ID" value="OQD77251.1"/>
    <property type="molecule type" value="Genomic_DNA"/>
</dbReference>
<gene>
    <name evidence="1" type="ORF">PENDEC_c003G03909</name>
</gene>
<dbReference type="OrthoDB" id="10364258at2759"/>